<dbReference type="Pfam" id="PF05971">
    <property type="entry name" value="Methyltransf_10"/>
    <property type="match status" value="1"/>
</dbReference>
<dbReference type="AlphaFoldDB" id="A0A8K0XAA9"/>
<accession>A0A8K0XAA9</accession>
<keyword evidence="5" id="KW-1185">Reference proteome</keyword>
<dbReference type="GO" id="GO:0005634">
    <property type="term" value="C:nucleus"/>
    <property type="evidence" value="ECO:0007669"/>
    <property type="project" value="TreeGrafter"/>
</dbReference>
<evidence type="ECO:0000256" key="1">
    <source>
        <dbReference type="ARBA" id="ARBA00022603"/>
    </source>
</evidence>
<protein>
    <submittedName>
        <fullName evidence="4">DUF890 domain-containing protein</fullName>
    </submittedName>
</protein>
<comment type="caution">
    <text evidence="4">The sequence shown here is derived from an EMBL/GenBank/DDBJ whole genome shotgun (WGS) entry which is preliminary data.</text>
</comment>
<name>A0A8K0XAA9_9PEZI</name>
<dbReference type="CDD" id="cd02440">
    <property type="entry name" value="AdoMet_MTases"/>
    <property type="match status" value="1"/>
</dbReference>
<feature type="coiled-coil region" evidence="3">
    <location>
        <begin position="140"/>
        <end position="167"/>
    </location>
</feature>
<reference evidence="4" key="1">
    <citation type="journal article" date="2021" name="Nat. Commun.">
        <title>Genetic determinants of endophytism in the Arabidopsis root mycobiome.</title>
        <authorList>
            <person name="Mesny F."/>
            <person name="Miyauchi S."/>
            <person name="Thiergart T."/>
            <person name="Pickel B."/>
            <person name="Atanasova L."/>
            <person name="Karlsson M."/>
            <person name="Huettel B."/>
            <person name="Barry K.W."/>
            <person name="Haridas S."/>
            <person name="Chen C."/>
            <person name="Bauer D."/>
            <person name="Andreopoulos W."/>
            <person name="Pangilinan J."/>
            <person name="LaButti K."/>
            <person name="Riley R."/>
            <person name="Lipzen A."/>
            <person name="Clum A."/>
            <person name="Drula E."/>
            <person name="Henrissat B."/>
            <person name="Kohler A."/>
            <person name="Grigoriev I.V."/>
            <person name="Martin F.M."/>
            <person name="Hacquard S."/>
        </authorList>
    </citation>
    <scope>NUCLEOTIDE SEQUENCE</scope>
    <source>
        <strain evidence="4">MPI-CAGE-AT-0016</strain>
    </source>
</reference>
<keyword evidence="1" id="KW-0489">Methyltransferase</keyword>
<keyword evidence="3" id="KW-0175">Coiled coil</keyword>
<dbReference type="PANTHER" id="PTHR13393">
    <property type="entry name" value="SAM-DEPENDENT METHYLTRANSFERASE"/>
    <property type="match status" value="1"/>
</dbReference>
<dbReference type="Gene3D" id="3.40.50.150">
    <property type="entry name" value="Vaccinia Virus protein VP39"/>
    <property type="match status" value="1"/>
</dbReference>
<dbReference type="GO" id="GO:0070475">
    <property type="term" value="P:rRNA base methylation"/>
    <property type="evidence" value="ECO:0007669"/>
    <property type="project" value="TreeGrafter"/>
</dbReference>
<evidence type="ECO:0000313" key="4">
    <source>
        <dbReference type="EMBL" id="KAH7376788.1"/>
    </source>
</evidence>
<dbReference type="SUPFAM" id="SSF53335">
    <property type="entry name" value="S-adenosyl-L-methionine-dependent methyltransferases"/>
    <property type="match status" value="1"/>
</dbReference>
<evidence type="ECO:0000256" key="3">
    <source>
        <dbReference type="SAM" id="Coils"/>
    </source>
</evidence>
<evidence type="ECO:0000313" key="5">
    <source>
        <dbReference type="Proteomes" id="UP000813385"/>
    </source>
</evidence>
<gene>
    <name evidence="4" type="ORF">B0T11DRAFT_217735</name>
</gene>
<keyword evidence="2" id="KW-0808">Transferase</keyword>
<sequence length="438" mass="49162">MPEPQSRPNKGPEADSYYRNLYASEVDFARLGRDDPDLGKHLRGNGNSLEFNNPQAVMQLTKSLLKRDFGLRVDLPDDRLCPPVPIRHNYILWLKSLMDSSSYAPQGRKLTGLDVGTGASCIYPLLGCTQRDWSFVATDIDSKSLEYARKNVQLNDLESRIRVLSRTADDPMIPLDESLTLDFTMSNPPFYESKEDLVSSAKGKSRKPFTACTGSATEMVVEGGEMAFIGRILDESLVHRDKIQWYTSMFGKQSSCEAFIEKLHDKGITNFAVTEFVQGTKTRRWAVGWSFGEMRPSTEAARGVGGDKWKKILPPIVDVPIISLQISVGVAKVESKVHEMMSSLELISWNWDKELLRGIGRARENVWSRAWRRRKAREMEGAAAAAPAETDLCAFGFEVSVIVTRASMDVSCRWREGHDAVIFESFTGFLKTQLKSIV</sequence>
<dbReference type="OrthoDB" id="514248at2759"/>
<dbReference type="InterPro" id="IPR029063">
    <property type="entry name" value="SAM-dependent_MTases_sf"/>
</dbReference>
<dbReference type="InterPro" id="IPR010286">
    <property type="entry name" value="METTL16/RlmF"/>
</dbReference>
<dbReference type="GO" id="GO:0008168">
    <property type="term" value="F:methyltransferase activity"/>
    <property type="evidence" value="ECO:0007669"/>
    <property type="project" value="UniProtKB-KW"/>
</dbReference>
<evidence type="ECO:0000256" key="2">
    <source>
        <dbReference type="ARBA" id="ARBA00022679"/>
    </source>
</evidence>
<proteinExistence type="predicted"/>
<organism evidence="4 5">
    <name type="scientific">Plectosphaerella cucumerina</name>
    <dbReference type="NCBI Taxonomy" id="40658"/>
    <lineage>
        <taxon>Eukaryota</taxon>
        <taxon>Fungi</taxon>
        <taxon>Dikarya</taxon>
        <taxon>Ascomycota</taxon>
        <taxon>Pezizomycotina</taxon>
        <taxon>Sordariomycetes</taxon>
        <taxon>Hypocreomycetidae</taxon>
        <taxon>Glomerellales</taxon>
        <taxon>Plectosphaerellaceae</taxon>
        <taxon>Plectosphaerella</taxon>
    </lineage>
</organism>
<dbReference type="EMBL" id="JAGPXD010000001">
    <property type="protein sequence ID" value="KAH7376788.1"/>
    <property type="molecule type" value="Genomic_DNA"/>
</dbReference>
<dbReference type="PANTHER" id="PTHR13393:SF0">
    <property type="entry name" value="RNA N6-ADENOSINE-METHYLTRANSFERASE METTL16"/>
    <property type="match status" value="1"/>
</dbReference>
<dbReference type="Proteomes" id="UP000813385">
    <property type="component" value="Unassembled WGS sequence"/>
</dbReference>